<keyword evidence="1" id="KW-0147">Chitin-binding</keyword>
<evidence type="ECO:0000256" key="1">
    <source>
        <dbReference type="ARBA" id="ARBA00022669"/>
    </source>
</evidence>
<keyword evidence="3" id="KW-1015">Disulfide bond</keyword>
<evidence type="ECO:0000256" key="3">
    <source>
        <dbReference type="ARBA" id="ARBA00023157"/>
    </source>
</evidence>
<reference evidence="6 7" key="1">
    <citation type="journal article" date="2020" name="bioRxiv">
        <title>Sequence and annotation of 42 cannabis genomes reveals extensive copy number variation in cannabinoid synthesis and pathogen resistance genes.</title>
        <authorList>
            <person name="Mckernan K.J."/>
            <person name="Helbert Y."/>
            <person name="Kane L.T."/>
            <person name="Ebling H."/>
            <person name="Zhang L."/>
            <person name="Liu B."/>
            <person name="Eaton Z."/>
            <person name="Mclaughlin S."/>
            <person name="Kingan S."/>
            <person name="Baybayan P."/>
            <person name="Concepcion G."/>
            <person name="Jordan M."/>
            <person name="Riva A."/>
            <person name="Barbazuk W."/>
            <person name="Harkins T."/>
        </authorList>
    </citation>
    <scope>NUCLEOTIDE SEQUENCE [LARGE SCALE GENOMIC DNA]</scope>
    <source>
        <strain evidence="7">cv. Jamaican Lion 4</strain>
        <tissue evidence="6">Leaf</tissue>
    </source>
</reference>
<evidence type="ECO:0000313" key="7">
    <source>
        <dbReference type="Proteomes" id="UP000583929"/>
    </source>
</evidence>
<dbReference type="GO" id="GO:0004568">
    <property type="term" value="F:chitinase activity"/>
    <property type="evidence" value="ECO:0007669"/>
    <property type="project" value="InterPro"/>
</dbReference>
<dbReference type="PANTHER" id="PTHR22595">
    <property type="entry name" value="CHITINASE-RELATED"/>
    <property type="match status" value="1"/>
</dbReference>
<evidence type="ECO:0000256" key="2">
    <source>
        <dbReference type="ARBA" id="ARBA00022821"/>
    </source>
</evidence>
<evidence type="ECO:0000259" key="5">
    <source>
        <dbReference type="Pfam" id="PF00182"/>
    </source>
</evidence>
<dbReference type="InterPro" id="IPR023346">
    <property type="entry name" value="Lysozyme-like_dom_sf"/>
</dbReference>
<gene>
    <name evidence="6" type="ORF">G4B88_028645</name>
</gene>
<dbReference type="Proteomes" id="UP000583929">
    <property type="component" value="Unassembled WGS sequence"/>
</dbReference>
<comment type="caution">
    <text evidence="6">The sequence shown here is derived from an EMBL/GenBank/DDBJ whole genome shotgun (WGS) entry which is preliminary data.</text>
</comment>
<dbReference type="GO" id="GO:0050832">
    <property type="term" value="P:defense response to fungus"/>
    <property type="evidence" value="ECO:0007669"/>
    <property type="project" value="TreeGrafter"/>
</dbReference>
<dbReference type="SMR" id="A0A7J6F1Z9"/>
<accession>A0A7J6F1Z9</accession>
<dbReference type="SUPFAM" id="SSF53955">
    <property type="entry name" value="Lysozyme-like"/>
    <property type="match status" value="1"/>
</dbReference>
<evidence type="ECO:0000256" key="4">
    <source>
        <dbReference type="SAM" id="MobiDB-lite"/>
    </source>
</evidence>
<dbReference type="GO" id="GO:0008061">
    <property type="term" value="F:chitin binding"/>
    <property type="evidence" value="ECO:0007669"/>
    <property type="project" value="UniProtKB-KW"/>
</dbReference>
<dbReference type="GO" id="GO:0016998">
    <property type="term" value="P:cell wall macromolecule catabolic process"/>
    <property type="evidence" value="ECO:0007669"/>
    <property type="project" value="InterPro"/>
</dbReference>
<dbReference type="Pfam" id="PF00182">
    <property type="entry name" value="Glyco_hydro_19"/>
    <property type="match status" value="1"/>
</dbReference>
<dbReference type="AlphaFoldDB" id="A0A7J6F1Z9"/>
<dbReference type="Gene3D" id="1.10.530.10">
    <property type="match status" value="1"/>
</dbReference>
<keyword evidence="7" id="KW-1185">Reference proteome</keyword>
<feature type="region of interest" description="Disordered" evidence="4">
    <location>
        <begin position="1"/>
        <end position="30"/>
    </location>
</feature>
<evidence type="ECO:0000313" key="6">
    <source>
        <dbReference type="EMBL" id="KAF4364722.1"/>
    </source>
</evidence>
<protein>
    <recommendedName>
        <fullName evidence="5">Glycoside hydrolase family 19 catalytic domain-containing protein</fullName>
    </recommendedName>
</protein>
<dbReference type="CDD" id="cd00325">
    <property type="entry name" value="chitinase_GH19"/>
    <property type="match status" value="1"/>
</dbReference>
<dbReference type="InterPro" id="IPR000726">
    <property type="entry name" value="Glyco_hydro_19_cat"/>
</dbReference>
<dbReference type="EMBL" id="JAATIQ010000280">
    <property type="protein sequence ID" value="KAF4364722.1"/>
    <property type="molecule type" value="Genomic_DNA"/>
</dbReference>
<dbReference type="GO" id="GO:0006032">
    <property type="term" value="P:chitin catabolic process"/>
    <property type="evidence" value="ECO:0007669"/>
    <property type="project" value="InterPro"/>
</dbReference>
<proteinExistence type="predicted"/>
<keyword evidence="2" id="KW-0611">Plant defense</keyword>
<name>A0A7J6F1Z9_CANSA</name>
<organism evidence="6 7">
    <name type="scientific">Cannabis sativa</name>
    <name type="common">Hemp</name>
    <name type="synonym">Marijuana</name>
    <dbReference type="NCBI Taxonomy" id="3483"/>
    <lineage>
        <taxon>Eukaryota</taxon>
        <taxon>Viridiplantae</taxon>
        <taxon>Streptophyta</taxon>
        <taxon>Embryophyta</taxon>
        <taxon>Tracheophyta</taxon>
        <taxon>Spermatophyta</taxon>
        <taxon>Magnoliopsida</taxon>
        <taxon>eudicotyledons</taxon>
        <taxon>Gunneridae</taxon>
        <taxon>Pentapetalae</taxon>
        <taxon>rosids</taxon>
        <taxon>fabids</taxon>
        <taxon>Rosales</taxon>
        <taxon>Cannabaceae</taxon>
        <taxon>Cannabis</taxon>
    </lineage>
</organism>
<feature type="domain" description="Glycoside hydrolase family 19 catalytic" evidence="5">
    <location>
        <begin position="1"/>
        <end position="61"/>
    </location>
</feature>
<dbReference type="PANTHER" id="PTHR22595:SF79">
    <property type="entry name" value="CHITINASE 12"/>
    <property type="match status" value="1"/>
</dbReference>
<sequence length="79" mass="8506">MTPQGNKPSSHDVIIGRWSSSQSDRSAGRAPGFGVITNIINGGLECGHGRDDRVANRQGYIPSFSLQIRALLKKKDGQV</sequence>